<keyword evidence="2" id="KW-0808">Transferase</keyword>
<evidence type="ECO:0000313" key="4">
    <source>
        <dbReference type="EMBL" id="KAE9405341.1"/>
    </source>
</evidence>
<evidence type="ECO:0000256" key="1">
    <source>
        <dbReference type="ARBA" id="ARBA00007677"/>
    </source>
</evidence>
<dbReference type="GO" id="GO:0000026">
    <property type="term" value="F:alpha-1,2-mannosyltransferase activity"/>
    <property type="evidence" value="ECO:0007669"/>
    <property type="project" value="TreeGrafter"/>
</dbReference>
<proteinExistence type="inferred from homology"/>
<feature type="active site" description="Nucleophile" evidence="3">
    <location>
        <position position="261"/>
    </location>
</feature>
<dbReference type="FunFam" id="3.90.550.10:FF:000051">
    <property type="entry name" value="Alpha-1,2-mannosyltransferase (Ktr4)"/>
    <property type="match status" value="1"/>
</dbReference>
<organism evidence="4 5">
    <name type="scientific">Gymnopus androsaceus JB14</name>
    <dbReference type="NCBI Taxonomy" id="1447944"/>
    <lineage>
        <taxon>Eukaryota</taxon>
        <taxon>Fungi</taxon>
        <taxon>Dikarya</taxon>
        <taxon>Basidiomycota</taxon>
        <taxon>Agaricomycotina</taxon>
        <taxon>Agaricomycetes</taxon>
        <taxon>Agaricomycetidae</taxon>
        <taxon>Agaricales</taxon>
        <taxon>Marasmiineae</taxon>
        <taxon>Omphalotaceae</taxon>
        <taxon>Gymnopus</taxon>
    </lineage>
</organism>
<dbReference type="GO" id="GO:0005794">
    <property type="term" value="C:Golgi apparatus"/>
    <property type="evidence" value="ECO:0007669"/>
    <property type="project" value="TreeGrafter"/>
</dbReference>
<protein>
    <submittedName>
        <fullName evidence="4">Glycosyltransferase family 15 protein</fullName>
    </submittedName>
</protein>
<name>A0A6A4I4D1_9AGAR</name>
<dbReference type="PANTHER" id="PTHR31121">
    <property type="entry name" value="ALPHA-1,2 MANNOSYLTRANSFERASE KTR1"/>
    <property type="match status" value="1"/>
</dbReference>
<dbReference type="EMBL" id="ML769410">
    <property type="protein sequence ID" value="KAE9405341.1"/>
    <property type="molecule type" value="Genomic_DNA"/>
</dbReference>
<dbReference type="Gene3D" id="3.90.550.10">
    <property type="entry name" value="Spore Coat Polysaccharide Biosynthesis Protein SpsA, Chain A"/>
    <property type="match status" value="1"/>
</dbReference>
<evidence type="ECO:0000256" key="3">
    <source>
        <dbReference type="PIRSR" id="PIRSR018153-1"/>
    </source>
</evidence>
<dbReference type="InterPro" id="IPR002685">
    <property type="entry name" value="Glyco_trans_15"/>
</dbReference>
<dbReference type="AlphaFoldDB" id="A0A6A4I4D1"/>
<sequence length="370" mass="43661">MFFSAFSLNSQIHWQLITLYISATFSGGLGQLVFSPRASNKDFTFQPSYRNENATLVFLARNSDIDGVVSSMREVERSFNEKYHYPWVFLNDEEFTNEFRGRVLVETRSSVKFGLIPREHWVQPDWIDEAKAAAARARMKKEKVIYGGSLQYRNMCRFYSGFFFKHPLLQQYKYYWRIEPDVKYSCDTNYDPFHFMINNNHTYSFTIALYEIPETIPTLWDSVKKFIEKYPQYIVNDNAMEFISADGGETYTSCHFWSNFEIADMDFWRSEAYQKFFNFLDTEGGFYYERWGDAPVHSIAAALFLPKHNIHFFRDIGYRHATYEHCPSGNEYREGSCSCRVWNRIVIDYRGQSCLPKYEKISESIKQGGG</sequence>
<dbReference type="InterPro" id="IPR029044">
    <property type="entry name" value="Nucleotide-diphossugar_trans"/>
</dbReference>
<accession>A0A6A4I4D1</accession>
<evidence type="ECO:0000313" key="5">
    <source>
        <dbReference type="Proteomes" id="UP000799118"/>
    </source>
</evidence>
<evidence type="ECO:0000256" key="2">
    <source>
        <dbReference type="ARBA" id="ARBA00022679"/>
    </source>
</evidence>
<reference evidence="4" key="1">
    <citation type="journal article" date="2019" name="Environ. Microbiol.">
        <title>Fungal ecological strategies reflected in gene transcription - a case study of two litter decomposers.</title>
        <authorList>
            <person name="Barbi F."/>
            <person name="Kohler A."/>
            <person name="Barry K."/>
            <person name="Baskaran P."/>
            <person name="Daum C."/>
            <person name="Fauchery L."/>
            <person name="Ihrmark K."/>
            <person name="Kuo A."/>
            <person name="LaButti K."/>
            <person name="Lipzen A."/>
            <person name="Morin E."/>
            <person name="Grigoriev I.V."/>
            <person name="Henrissat B."/>
            <person name="Lindahl B."/>
            <person name="Martin F."/>
        </authorList>
    </citation>
    <scope>NUCLEOTIDE SEQUENCE</scope>
    <source>
        <strain evidence="4">JB14</strain>
    </source>
</reference>
<dbReference type="GO" id="GO:0016020">
    <property type="term" value="C:membrane"/>
    <property type="evidence" value="ECO:0007669"/>
    <property type="project" value="InterPro"/>
</dbReference>
<dbReference type="PIRSF" id="PIRSF018153">
    <property type="entry name" value="Glyco_trans_15"/>
    <property type="match status" value="1"/>
</dbReference>
<gene>
    <name evidence="4" type="ORF">BT96DRAFT_812437</name>
</gene>
<keyword evidence="5" id="KW-1185">Reference proteome</keyword>
<dbReference type="PANTHER" id="PTHR31121:SF6">
    <property type="entry name" value="ALPHA-1,2 MANNOSYLTRANSFERASE KTR1"/>
    <property type="match status" value="1"/>
</dbReference>
<dbReference type="GO" id="GO:0006487">
    <property type="term" value="P:protein N-linked glycosylation"/>
    <property type="evidence" value="ECO:0007669"/>
    <property type="project" value="TreeGrafter"/>
</dbReference>
<comment type="similarity">
    <text evidence="1">Belongs to the glycosyltransferase 15 family.</text>
</comment>
<dbReference type="Proteomes" id="UP000799118">
    <property type="component" value="Unassembled WGS sequence"/>
</dbReference>
<dbReference type="OrthoDB" id="439943at2759"/>
<dbReference type="Pfam" id="PF01793">
    <property type="entry name" value="Glyco_transf_15"/>
    <property type="match status" value="1"/>
</dbReference>
<dbReference type="SUPFAM" id="SSF53448">
    <property type="entry name" value="Nucleotide-diphospho-sugar transferases"/>
    <property type="match status" value="1"/>
</dbReference>
<dbReference type="GO" id="GO:0000032">
    <property type="term" value="P:cell wall mannoprotein biosynthetic process"/>
    <property type="evidence" value="ECO:0007669"/>
    <property type="project" value="TreeGrafter"/>
</dbReference>